<dbReference type="InterPro" id="IPR001357">
    <property type="entry name" value="BRCT_dom"/>
</dbReference>
<feature type="domain" description="BRCT" evidence="3">
    <location>
        <begin position="733"/>
        <end position="798"/>
    </location>
</feature>
<feature type="region of interest" description="Disordered" evidence="2">
    <location>
        <begin position="1"/>
        <end position="44"/>
    </location>
</feature>
<feature type="region of interest" description="Disordered" evidence="2">
    <location>
        <begin position="995"/>
        <end position="1031"/>
    </location>
</feature>
<dbReference type="CDD" id="cd00027">
    <property type="entry name" value="BRCT"/>
    <property type="match status" value="3"/>
</dbReference>
<feature type="region of interest" description="Disordered" evidence="2">
    <location>
        <begin position="927"/>
        <end position="971"/>
    </location>
</feature>
<dbReference type="GO" id="GO:0006270">
    <property type="term" value="P:DNA replication initiation"/>
    <property type="evidence" value="ECO:0007669"/>
    <property type="project" value="TreeGrafter"/>
</dbReference>
<name>A0A077QXX2_9BASI</name>
<dbReference type="GO" id="GO:0007095">
    <property type="term" value="P:mitotic G2 DNA damage checkpoint signaling"/>
    <property type="evidence" value="ECO:0007669"/>
    <property type="project" value="TreeGrafter"/>
</dbReference>
<sequence length="1183" mass="128781">MNRSAKAHRSTKIPNVKLRPAQSGSTTPHPNSSYKHKRSRQSDELLDHREDAAHFRQLRDDGHDQGAHLDADFIGSSAHPLKGAIISITGLVDAKPALTNYARELGARVEANLTEDVTHLIADRPGSEKYRFALELGMHIVSPEWIHDVRDAWLAGQDVDAQELEDRHQLPALSNTTICFSALGGTQRRALVALAKQLGATVSDELRFDGTITHLVSATADPNASSSVHHLLHFLDRSRHGRNGTREHAASRILAVRPEWLDDCHKAQGCLSEQIYSIFATLPHLSQRETLIQKARTKLPSPFVRDQQPATVPFQSPFVASNPSSLAFAEFDSPARDGHDGVAMHQQDEDDEQPITLGSRQKAAAAAEKSFGNILSQLRGNPSTTVTPSSLQSHAAKPATFASASDSTKSFTSSLAPIRTSESTSAPIHPQRNSLLGMSRASSFSPAPHTTNAPAPLSMRKASCTKLVTLPHSSQASSTQTSGGDRCFHGKSFKICLNDPHRKKVLAQVLKDNGATLLDFRSATSSDFVVVETKASVPSIHALIDAGHVPVLHFWIEYCLHHETFVKPDTYFAALPAQVALPLPEAVKLRLLLLGFEPESPELYHAQKLVADMGGSIAKQLTGESLTHVVCATQESFDGKRAQRARSRGVPVVGLEFLIKARQTGRLAPPPVPIAVSENWSSAMTNSTSSSSNATDHKLDDLQEHENDDASALPLAGCIVSRSKVLISQSVMLERKVLQLGACWQAVANETTTHLLHKSSGAPRESKDLGPGAFIVHPNWLDKCLEQGIRVDESLFPFSMNPSKSLLTVLSSSDGSARGNFLSQASQSPMQNKHASQGSQQTQTQAELVAAAKPWHRSISADAARHSIAAQREDETRPARGRSEEIDAMQEDHVGDIESAELVSGVNFDADVTLSGDVSLHHVVDAEHAPPAPSSQTLIEGEVEDRSGAAFPEVRGPSRKEPDEKFMDPPVQLSVVRSAKHKIASADEVMELLRSRTLAQGTRKKGRLPPRARKQRSDQHEPQPHSGEGVLPPEEVLEAQAQLDAQRAAEAAAQGYSLDMDKDVALAPNSQSGQSFDASVRIVYDDPAAMRERNRLMKMLEHQQPVHAIKHFKTVREMDGSRDQSEGSPEESSDAAAEEDGCRKRGAEDTLGAGRHSRRYYETRNGESPTKRPVVRRQPLARR</sequence>
<evidence type="ECO:0000256" key="1">
    <source>
        <dbReference type="ARBA" id="ARBA00022737"/>
    </source>
</evidence>
<protein>
    <submittedName>
        <fullName evidence="4">Related to DNA topoisomerase II binding protein</fullName>
    </submittedName>
</protein>
<organism evidence="4">
    <name type="scientific">Melanopsichium pennsylvanicum 4</name>
    <dbReference type="NCBI Taxonomy" id="1398559"/>
    <lineage>
        <taxon>Eukaryota</taxon>
        <taxon>Fungi</taxon>
        <taxon>Dikarya</taxon>
        <taxon>Basidiomycota</taxon>
        <taxon>Ustilaginomycotina</taxon>
        <taxon>Ustilaginomycetes</taxon>
        <taxon>Ustilaginales</taxon>
        <taxon>Ustilaginaceae</taxon>
        <taxon>Melanopsichium</taxon>
    </lineage>
</organism>
<dbReference type="Gene3D" id="3.40.50.10190">
    <property type="entry name" value="BRCT domain"/>
    <property type="match status" value="5"/>
</dbReference>
<dbReference type="SMART" id="SM00292">
    <property type="entry name" value="BRCT"/>
    <property type="match status" value="5"/>
</dbReference>
<feature type="region of interest" description="Disordered" evidence="2">
    <location>
        <begin position="818"/>
        <end position="847"/>
    </location>
</feature>
<feature type="domain" description="BRCT" evidence="3">
    <location>
        <begin position="76"/>
        <end position="148"/>
    </location>
</feature>
<accession>A0A077QXX2</accession>
<dbReference type="InterPro" id="IPR036420">
    <property type="entry name" value="BRCT_dom_sf"/>
</dbReference>
<feature type="domain" description="BRCT" evidence="3">
    <location>
        <begin position="589"/>
        <end position="669"/>
    </location>
</feature>
<feature type="compositionally biased region" description="Basic and acidic residues" evidence="2">
    <location>
        <begin position="1114"/>
        <end position="1125"/>
    </location>
</feature>
<dbReference type="SUPFAM" id="SSF52113">
    <property type="entry name" value="BRCT domain"/>
    <property type="match status" value="5"/>
</dbReference>
<feature type="compositionally biased region" description="Basic residues" evidence="2">
    <location>
        <begin position="1"/>
        <end position="11"/>
    </location>
</feature>
<dbReference type="PANTHER" id="PTHR13561">
    <property type="entry name" value="DNA REPLICATION REGULATOR DPB11-RELATED"/>
    <property type="match status" value="1"/>
</dbReference>
<reference evidence="4" key="1">
    <citation type="journal article" date="2014" name="Genome Biol. Evol.">
        <title>Gene Loss Rather Than Gene Gain Is Associated with a Host Jump from Monocots to Dicots in the Smut Fungus Melanopsichium pennsylvanicum.</title>
        <authorList>
            <person name="Sharma R."/>
            <person name="Mishra B."/>
            <person name="Runge F."/>
            <person name="Thines M."/>
        </authorList>
    </citation>
    <scope>NUCLEOTIDE SEQUENCE</scope>
    <source>
        <strain evidence="4">4</strain>
    </source>
</reference>
<dbReference type="GO" id="GO:0016853">
    <property type="term" value="F:isomerase activity"/>
    <property type="evidence" value="ECO:0007669"/>
    <property type="project" value="UniProtKB-KW"/>
</dbReference>
<feature type="region of interest" description="Disordered" evidence="2">
    <location>
        <begin position="413"/>
        <end position="432"/>
    </location>
</feature>
<dbReference type="PROSITE" id="PS50172">
    <property type="entry name" value="BRCT"/>
    <property type="match status" value="4"/>
</dbReference>
<evidence type="ECO:0000313" key="4">
    <source>
        <dbReference type="EMBL" id="CDI51238.1"/>
    </source>
</evidence>
<dbReference type="PANTHER" id="PTHR13561:SF20">
    <property type="entry name" value="DNA TOPOISOMERASE 2-BINDING PROTEIN 1"/>
    <property type="match status" value="1"/>
</dbReference>
<feature type="region of interest" description="Disordered" evidence="2">
    <location>
        <begin position="330"/>
        <end position="352"/>
    </location>
</feature>
<evidence type="ECO:0000256" key="2">
    <source>
        <dbReference type="SAM" id="MobiDB-lite"/>
    </source>
</evidence>
<feature type="compositionally biased region" description="Polar residues" evidence="2">
    <location>
        <begin position="420"/>
        <end position="432"/>
    </location>
</feature>
<feature type="compositionally biased region" description="Basic and acidic residues" evidence="2">
    <location>
        <begin position="956"/>
        <end position="967"/>
    </location>
</feature>
<dbReference type="GO" id="GO:0033314">
    <property type="term" value="P:mitotic DNA replication checkpoint signaling"/>
    <property type="evidence" value="ECO:0007669"/>
    <property type="project" value="TreeGrafter"/>
</dbReference>
<keyword evidence="4" id="KW-0413">Isomerase</keyword>
<evidence type="ECO:0000259" key="3">
    <source>
        <dbReference type="PROSITE" id="PS50172"/>
    </source>
</evidence>
<dbReference type="EMBL" id="HG529495">
    <property type="protein sequence ID" value="CDI51238.1"/>
    <property type="molecule type" value="Genomic_DNA"/>
</dbReference>
<feature type="compositionally biased region" description="Polar residues" evidence="2">
    <location>
        <begin position="22"/>
        <end position="33"/>
    </location>
</feature>
<feature type="region of interest" description="Disordered" evidence="2">
    <location>
        <begin position="1107"/>
        <end position="1183"/>
    </location>
</feature>
<dbReference type="AlphaFoldDB" id="A0A077QXX2"/>
<feature type="compositionally biased region" description="Acidic residues" evidence="2">
    <location>
        <begin position="1128"/>
        <end position="1139"/>
    </location>
</feature>
<feature type="domain" description="BRCT" evidence="3">
    <location>
        <begin position="168"/>
        <end position="278"/>
    </location>
</feature>
<feature type="compositionally biased region" description="Basic residues" evidence="2">
    <location>
        <begin position="1173"/>
        <end position="1183"/>
    </location>
</feature>
<feature type="compositionally biased region" description="Low complexity" evidence="2">
    <location>
        <begin position="835"/>
        <end position="846"/>
    </location>
</feature>
<feature type="compositionally biased region" description="Polar residues" evidence="2">
    <location>
        <begin position="818"/>
        <end position="834"/>
    </location>
</feature>
<dbReference type="Pfam" id="PF12738">
    <property type="entry name" value="PTCB-BRCT"/>
    <property type="match status" value="2"/>
</dbReference>
<proteinExistence type="predicted"/>
<feature type="compositionally biased region" description="Basic and acidic residues" evidence="2">
    <location>
        <begin position="333"/>
        <end position="342"/>
    </location>
</feature>
<keyword evidence="1" id="KW-0677">Repeat</keyword>
<feature type="compositionally biased region" description="Basic residues" evidence="2">
    <location>
        <begin position="1002"/>
        <end position="1014"/>
    </location>
</feature>